<dbReference type="AlphaFoldDB" id="X1HL26"/>
<proteinExistence type="predicted"/>
<accession>X1HL26</accession>
<dbReference type="EMBL" id="BARU01008898">
    <property type="protein sequence ID" value="GAH45988.1"/>
    <property type="molecule type" value="Genomic_DNA"/>
</dbReference>
<name>X1HL26_9ZZZZ</name>
<evidence type="ECO:0000256" key="1">
    <source>
        <dbReference type="SAM" id="MobiDB-lite"/>
    </source>
</evidence>
<organism evidence="2">
    <name type="scientific">marine sediment metagenome</name>
    <dbReference type="NCBI Taxonomy" id="412755"/>
    <lineage>
        <taxon>unclassified sequences</taxon>
        <taxon>metagenomes</taxon>
        <taxon>ecological metagenomes</taxon>
    </lineage>
</organism>
<evidence type="ECO:0000313" key="2">
    <source>
        <dbReference type="EMBL" id="GAH45988.1"/>
    </source>
</evidence>
<gene>
    <name evidence="2" type="ORF">S03H2_17281</name>
</gene>
<feature type="non-terminal residue" evidence="2">
    <location>
        <position position="1"/>
    </location>
</feature>
<comment type="caution">
    <text evidence="2">The sequence shown here is derived from an EMBL/GenBank/DDBJ whole genome shotgun (WGS) entry which is preliminary data.</text>
</comment>
<feature type="region of interest" description="Disordered" evidence="1">
    <location>
        <begin position="1"/>
        <end position="26"/>
    </location>
</feature>
<protein>
    <submittedName>
        <fullName evidence="2">Uncharacterized protein</fullName>
    </submittedName>
</protein>
<sequence>YPYITDNKNTTNHKNHKNTSTTNNTKKHKDIFVSGSSLSEDEKKYCSCVLSVASKQSPTDLRERKYLSKFGDYKKGKYNPYAVCSASTKSSSRQCGTNYDFEAMPDELLRAYVNLMSKSIREKGITVPSDKKYDRKRWLTIVYQYKSLEE</sequence>
<reference evidence="2" key="1">
    <citation type="journal article" date="2014" name="Front. Microbiol.">
        <title>High frequency of phylogenetically diverse reductive dehalogenase-homologous genes in deep subseafloor sedimentary metagenomes.</title>
        <authorList>
            <person name="Kawai M."/>
            <person name="Futagami T."/>
            <person name="Toyoda A."/>
            <person name="Takaki Y."/>
            <person name="Nishi S."/>
            <person name="Hori S."/>
            <person name="Arai W."/>
            <person name="Tsubouchi T."/>
            <person name="Morono Y."/>
            <person name="Uchiyama I."/>
            <person name="Ito T."/>
            <person name="Fujiyama A."/>
            <person name="Inagaki F."/>
            <person name="Takami H."/>
        </authorList>
    </citation>
    <scope>NUCLEOTIDE SEQUENCE</scope>
    <source>
        <strain evidence="2">Expedition CK06-06</strain>
    </source>
</reference>